<evidence type="ECO:0000256" key="5">
    <source>
        <dbReference type="ARBA" id="ARBA00031445"/>
    </source>
</evidence>
<organism evidence="11 12">
    <name type="scientific">Desulfobotulus mexicanus</name>
    <dbReference type="NCBI Taxonomy" id="2586642"/>
    <lineage>
        <taxon>Bacteria</taxon>
        <taxon>Pseudomonadati</taxon>
        <taxon>Thermodesulfobacteriota</taxon>
        <taxon>Desulfobacteria</taxon>
        <taxon>Desulfobacterales</taxon>
        <taxon>Desulfobacteraceae</taxon>
        <taxon>Desulfobotulus</taxon>
    </lineage>
</organism>
<protein>
    <recommendedName>
        <fullName evidence="3 9">3-deoxy-D-manno-octulosonic acid transferase</fullName>
        <shortName evidence="9">Kdo transferase</shortName>
        <ecNumber evidence="2 9">2.4.99.12</ecNumber>
    </recommendedName>
    <alternativeName>
        <fullName evidence="5 9">Lipid IV(A) 3-deoxy-D-manno-octulosonic acid transferase</fullName>
    </alternativeName>
</protein>
<name>A0A5Q4VHH0_9BACT</name>
<evidence type="ECO:0000256" key="4">
    <source>
        <dbReference type="ARBA" id="ARBA00022679"/>
    </source>
</evidence>
<dbReference type="EC" id="2.4.99.12" evidence="2 9"/>
<keyword evidence="9" id="KW-0448">Lipopolysaccharide biosynthesis</keyword>
<dbReference type="InterPro" id="IPR039901">
    <property type="entry name" value="Kdotransferase"/>
</dbReference>
<gene>
    <name evidence="11" type="ORF">FIM25_04115</name>
</gene>
<evidence type="ECO:0000259" key="10">
    <source>
        <dbReference type="Pfam" id="PF04413"/>
    </source>
</evidence>
<dbReference type="GO" id="GO:0009244">
    <property type="term" value="P:lipopolysaccharide core region biosynthetic process"/>
    <property type="evidence" value="ECO:0007669"/>
    <property type="project" value="UniProtKB-UniRule"/>
</dbReference>
<evidence type="ECO:0000256" key="3">
    <source>
        <dbReference type="ARBA" id="ARBA00019077"/>
    </source>
</evidence>
<evidence type="ECO:0000313" key="12">
    <source>
        <dbReference type="Proteomes" id="UP000321899"/>
    </source>
</evidence>
<dbReference type="Pfam" id="PF04413">
    <property type="entry name" value="Glycos_transf_N"/>
    <property type="match status" value="1"/>
</dbReference>
<accession>A0A5Q4VHH0</accession>
<comment type="catalytic activity">
    <reaction evidence="6 9">
        <text>lipid IVA (E. coli) + CMP-3-deoxy-beta-D-manno-octulosonate = alpha-Kdo-(2-&gt;6)-lipid IVA (E. coli) + CMP + H(+)</text>
        <dbReference type="Rhea" id="RHEA:28066"/>
        <dbReference type="ChEBI" id="CHEBI:15378"/>
        <dbReference type="ChEBI" id="CHEBI:58603"/>
        <dbReference type="ChEBI" id="CHEBI:60364"/>
        <dbReference type="ChEBI" id="CHEBI:60377"/>
        <dbReference type="ChEBI" id="CHEBI:85987"/>
        <dbReference type="EC" id="2.4.99.12"/>
    </reaction>
</comment>
<comment type="subcellular location">
    <subcellularLocation>
        <location evidence="9">Cell membrane</location>
    </subcellularLocation>
</comment>
<dbReference type="Gene3D" id="3.40.50.2000">
    <property type="entry name" value="Glycogen Phosphorylase B"/>
    <property type="match status" value="1"/>
</dbReference>
<dbReference type="Proteomes" id="UP000321899">
    <property type="component" value="Unassembled WGS sequence"/>
</dbReference>
<dbReference type="RefSeq" id="WP_139446592.1">
    <property type="nucleotide sequence ID" value="NZ_VDMB01000003.1"/>
</dbReference>
<evidence type="ECO:0000256" key="9">
    <source>
        <dbReference type="RuleBase" id="RU365103"/>
    </source>
</evidence>
<keyword evidence="9" id="KW-1003">Cell membrane</keyword>
<evidence type="ECO:0000313" key="11">
    <source>
        <dbReference type="EMBL" id="TYT75630.1"/>
    </source>
</evidence>
<comment type="pathway">
    <text evidence="1 9">Bacterial outer membrane biogenesis; LPS core biosynthesis.</text>
</comment>
<evidence type="ECO:0000256" key="1">
    <source>
        <dbReference type="ARBA" id="ARBA00004713"/>
    </source>
</evidence>
<dbReference type="GO" id="GO:0005886">
    <property type="term" value="C:plasma membrane"/>
    <property type="evidence" value="ECO:0007669"/>
    <property type="project" value="UniProtKB-SubCell"/>
</dbReference>
<proteinExistence type="inferred from homology"/>
<dbReference type="InterPro" id="IPR038107">
    <property type="entry name" value="Glycos_transf_N_sf"/>
</dbReference>
<evidence type="ECO:0000256" key="6">
    <source>
        <dbReference type="ARBA" id="ARBA00049183"/>
    </source>
</evidence>
<feature type="site" description="Transition state stabilizer" evidence="8">
    <location>
        <position position="187"/>
    </location>
</feature>
<evidence type="ECO:0000256" key="7">
    <source>
        <dbReference type="PIRSR" id="PIRSR639901-1"/>
    </source>
</evidence>
<keyword evidence="9" id="KW-0472">Membrane</keyword>
<feature type="domain" description="3-deoxy-D-manno-octulosonic-acid transferase N-terminal" evidence="10">
    <location>
        <begin position="9"/>
        <end position="188"/>
    </location>
</feature>
<reference evidence="11 12" key="1">
    <citation type="submission" date="2019-06" db="EMBL/GenBank/DDBJ databases">
        <title>Desulfobotulus mexicanus sp. nov., a novel sulfate-reducing bacterium isolated from the sediment of an alkaline crater lake in Mexico.</title>
        <authorList>
            <person name="Hirschler-Rea A."/>
        </authorList>
    </citation>
    <scope>NUCLEOTIDE SEQUENCE [LARGE SCALE GENOMIC DNA]</scope>
    <source>
        <strain evidence="11 12">PAR22N</strain>
    </source>
</reference>
<dbReference type="Gene3D" id="3.40.50.11720">
    <property type="entry name" value="3-Deoxy-D-manno-octulosonic-acid transferase, N-terminal domain"/>
    <property type="match status" value="1"/>
</dbReference>
<dbReference type="GO" id="GO:0043842">
    <property type="term" value="F:Kdo transferase activity"/>
    <property type="evidence" value="ECO:0007669"/>
    <property type="project" value="UniProtKB-EC"/>
</dbReference>
<dbReference type="PANTHER" id="PTHR42755">
    <property type="entry name" value="3-DEOXY-MANNO-OCTULOSONATE CYTIDYLYLTRANSFERASE"/>
    <property type="match status" value="1"/>
</dbReference>
<comment type="function">
    <text evidence="9">Involved in lipopolysaccharide (LPS) biosynthesis. Catalyzes the transfer of 3-deoxy-D-manno-octulosonate (Kdo) residue(s) from CMP-Kdo to lipid IV(A), the tetraacyldisaccharide-1,4'-bisphosphate precursor of lipid A.</text>
</comment>
<dbReference type="GO" id="GO:0009245">
    <property type="term" value="P:lipid A biosynthetic process"/>
    <property type="evidence" value="ECO:0007669"/>
    <property type="project" value="TreeGrafter"/>
</dbReference>
<evidence type="ECO:0000256" key="8">
    <source>
        <dbReference type="PIRSR" id="PIRSR639901-2"/>
    </source>
</evidence>
<feature type="site" description="Transition state stabilizer" evidence="8">
    <location>
        <position position="109"/>
    </location>
</feature>
<dbReference type="SUPFAM" id="SSF53756">
    <property type="entry name" value="UDP-Glycosyltransferase/glycogen phosphorylase"/>
    <property type="match status" value="1"/>
</dbReference>
<feature type="active site" description="Proton acceptor" evidence="7">
    <location>
        <position position="38"/>
    </location>
</feature>
<sequence length="404" mass="44686">MVFSILPQRFQQRFWPKKNLLPYGKGPVVWIHALSLGEVLSALPLVDLLSDEKPDIQIVFTASTRSGMEAAKKNLGCRGVEIRFFPLDYPMAVNRVLADLHPDVFVLTETDLWPLFMGAIRKRNIPSVFVNARISDKTFRGYLRLSCVMGPALKTFRAIIPQSSVDADRLLRLGVEGERIGLPGNLKHETSMPDPESPALSPVRNWLLQQQASFVWVCGSMHPGEESFLADVLTDARLKEIKIHTLLVPRHPDKTPLFEKMLQERGLGVQVLSRHSGEKASVLIVDSMGLLKDLYALSHGALVGGSIIHLRGHNPLEPAMAGIPVSMGPSSEDFAESWQGLTDAGAGFSVRTPEEMADILLLWINEEKKRKAAGEAGRNYVLRGRGAARRAFDLVCDLLGEKTC</sequence>
<evidence type="ECO:0000256" key="2">
    <source>
        <dbReference type="ARBA" id="ARBA00012621"/>
    </source>
</evidence>
<dbReference type="OrthoDB" id="9789797at2"/>
<dbReference type="EMBL" id="VDMB01000003">
    <property type="protein sequence ID" value="TYT75630.1"/>
    <property type="molecule type" value="Genomic_DNA"/>
</dbReference>
<dbReference type="PANTHER" id="PTHR42755:SF1">
    <property type="entry name" value="3-DEOXY-D-MANNO-OCTULOSONIC ACID TRANSFERASE, MITOCHONDRIAL-RELATED"/>
    <property type="match status" value="1"/>
</dbReference>
<comment type="similarity">
    <text evidence="9">Belongs to the glycosyltransferase group 1 family.</text>
</comment>
<keyword evidence="12" id="KW-1185">Reference proteome</keyword>
<comment type="caution">
    <text evidence="11">The sequence shown here is derived from an EMBL/GenBank/DDBJ whole genome shotgun (WGS) entry which is preliminary data.</text>
</comment>
<dbReference type="UniPathway" id="UPA00958"/>
<dbReference type="AlphaFoldDB" id="A0A5Q4VHH0"/>
<keyword evidence="4 9" id="KW-0808">Transferase</keyword>
<dbReference type="InterPro" id="IPR007507">
    <property type="entry name" value="Glycos_transf_N"/>
</dbReference>